<proteinExistence type="predicted"/>
<dbReference type="SUPFAM" id="SSF48403">
    <property type="entry name" value="Ankyrin repeat"/>
    <property type="match status" value="1"/>
</dbReference>
<dbReference type="InterPro" id="IPR002110">
    <property type="entry name" value="Ankyrin_rpt"/>
</dbReference>
<keyword evidence="3" id="KW-1185">Reference proteome</keyword>
<evidence type="ECO:0000256" key="1">
    <source>
        <dbReference type="SAM" id="Coils"/>
    </source>
</evidence>
<evidence type="ECO:0000313" key="3">
    <source>
        <dbReference type="Proteomes" id="UP000285060"/>
    </source>
</evidence>
<feature type="coiled-coil region" evidence="1">
    <location>
        <begin position="387"/>
        <end position="414"/>
    </location>
</feature>
<dbReference type="PANTHER" id="PTHR46586:SF3">
    <property type="entry name" value="ANKYRIN REPEAT-CONTAINING PROTEIN"/>
    <property type="match status" value="1"/>
</dbReference>
<comment type="caution">
    <text evidence="2">The sequence shown here is derived from an EMBL/GenBank/DDBJ whole genome shotgun (WGS) entry which is preliminary data.</text>
</comment>
<dbReference type="Pfam" id="PF13637">
    <property type="entry name" value="Ank_4"/>
    <property type="match status" value="1"/>
</dbReference>
<dbReference type="InterPro" id="IPR052050">
    <property type="entry name" value="SecEffector_AnkRepeat"/>
</dbReference>
<sequence>MTNKLHHVVISFSVVLTLLNSLKSILFTFFELHFELVLLELEALLLKGDFTRLSLKNGHAFATQNITVSRVITLKRRFIEELDKLIQKDDLACLVLFNAGEQGAFCMVLDLTSQIWYAGISPSFLKTFHYCNIERLVHVMTSWYATYDFAASLPKVFRAVPYMRPIVAYEAVYSGNAAVVHLLHRQFGITSFRDPLIDIATYQRHDDEAGRQKQLNMVQLLHFLGHPGCSRAALNHAIDHNHVDLVRFFATHRTEGCDTGLLWASSSLSLEMVQVLHQCTAVRFTAAVMDLAAGRGNLNIVQFLHENRREGCSTKAMDWAAGNGYLEMVRFLHDNRTEGCTTKALDDATKHRHWNVARFLIEKRPEGGTALAHHALQKAHQIELLKALRLRHKLSRAEKKHLQLLQEMERLGTELQMCTIT</sequence>
<keyword evidence="1" id="KW-0175">Coiled coil</keyword>
<dbReference type="VEuPathDB" id="FungiDB:H310_14363"/>
<dbReference type="EMBL" id="QUSY01000588">
    <property type="protein sequence ID" value="RHY28413.1"/>
    <property type="molecule type" value="Genomic_DNA"/>
</dbReference>
<reference evidence="2 3" key="1">
    <citation type="submission" date="2018-08" db="EMBL/GenBank/DDBJ databases">
        <title>Aphanomyces genome sequencing and annotation.</title>
        <authorList>
            <person name="Minardi D."/>
            <person name="Oidtmann B."/>
            <person name="Van Der Giezen M."/>
            <person name="Studholme D.J."/>
        </authorList>
    </citation>
    <scope>NUCLEOTIDE SEQUENCE [LARGE SCALE GENOMIC DNA]</scope>
    <source>
        <strain evidence="2 3">NJM0002</strain>
    </source>
</reference>
<accession>A0A3R7A7F4</accession>
<organism evidence="2 3">
    <name type="scientific">Aphanomyces invadans</name>
    <dbReference type="NCBI Taxonomy" id="157072"/>
    <lineage>
        <taxon>Eukaryota</taxon>
        <taxon>Sar</taxon>
        <taxon>Stramenopiles</taxon>
        <taxon>Oomycota</taxon>
        <taxon>Saprolegniomycetes</taxon>
        <taxon>Saprolegniales</taxon>
        <taxon>Verrucalvaceae</taxon>
        <taxon>Aphanomyces</taxon>
    </lineage>
</organism>
<dbReference type="AlphaFoldDB" id="A0A3R7A7F4"/>
<dbReference type="InterPro" id="IPR036770">
    <property type="entry name" value="Ankyrin_rpt-contain_sf"/>
</dbReference>
<dbReference type="PANTHER" id="PTHR46586">
    <property type="entry name" value="ANKYRIN REPEAT-CONTAINING PROTEIN"/>
    <property type="match status" value="1"/>
</dbReference>
<gene>
    <name evidence="2" type="ORF">DYB32_006865</name>
</gene>
<name>A0A3R7A7F4_9STRA</name>
<dbReference type="Proteomes" id="UP000285060">
    <property type="component" value="Unassembled WGS sequence"/>
</dbReference>
<evidence type="ECO:0000313" key="2">
    <source>
        <dbReference type="EMBL" id="RHY28413.1"/>
    </source>
</evidence>
<protein>
    <submittedName>
        <fullName evidence="2">Uncharacterized protein</fullName>
    </submittedName>
</protein>
<dbReference type="Gene3D" id="1.25.40.20">
    <property type="entry name" value="Ankyrin repeat-containing domain"/>
    <property type="match status" value="1"/>
</dbReference>